<gene>
    <name evidence="2" type="ORF">CWR48_03165</name>
</gene>
<protein>
    <submittedName>
        <fullName evidence="2">Transaldolase</fullName>
    </submittedName>
</protein>
<name>A0A3D8PZ33_9BACI</name>
<dbReference type="PANTHER" id="PTHR10683">
    <property type="entry name" value="TRANSALDOLASE"/>
    <property type="match status" value="1"/>
</dbReference>
<dbReference type="Gene3D" id="3.20.20.70">
    <property type="entry name" value="Aldolase class I"/>
    <property type="match status" value="1"/>
</dbReference>
<dbReference type="InterPro" id="IPR013785">
    <property type="entry name" value="Aldolase_TIM"/>
</dbReference>
<dbReference type="AlphaFoldDB" id="A0A3D8PZ33"/>
<keyword evidence="1" id="KW-0704">Schiff base</keyword>
<dbReference type="InterPro" id="IPR011861">
    <property type="entry name" value="Transald_staph-type"/>
</dbReference>
<dbReference type="GO" id="GO:0005975">
    <property type="term" value="P:carbohydrate metabolic process"/>
    <property type="evidence" value="ECO:0007669"/>
    <property type="project" value="InterPro"/>
</dbReference>
<evidence type="ECO:0000256" key="1">
    <source>
        <dbReference type="ARBA" id="ARBA00023270"/>
    </source>
</evidence>
<organism evidence="2 3">
    <name type="scientific">Oceanobacillus arenosus</name>
    <dbReference type="NCBI Taxonomy" id="1229153"/>
    <lineage>
        <taxon>Bacteria</taxon>
        <taxon>Bacillati</taxon>
        <taxon>Bacillota</taxon>
        <taxon>Bacilli</taxon>
        <taxon>Bacillales</taxon>
        <taxon>Bacillaceae</taxon>
        <taxon>Oceanobacillus</taxon>
    </lineage>
</organism>
<evidence type="ECO:0000313" key="3">
    <source>
        <dbReference type="Proteomes" id="UP000257143"/>
    </source>
</evidence>
<dbReference type="InterPro" id="IPR001585">
    <property type="entry name" value="TAL/FSA"/>
</dbReference>
<dbReference type="EMBL" id="PIOC01000003">
    <property type="protein sequence ID" value="RDW21416.1"/>
    <property type="molecule type" value="Genomic_DNA"/>
</dbReference>
<dbReference type="OrthoDB" id="9807051at2"/>
<dbReference type="PANTHER" id="PTHR10683:SF40">
    <property type="entry name" value="FRUCTOSE-6-PHOSPHATE ALDOLASE 1-RELATED"/>
    <property type="match status" value="1"/>
</dbReference>
<comment type="caution">
    <text evidence="2">The sequence shown here is derived from an EMBL/GenBank/DDBJ whole genome shotgun (WGS) entry which is preliminary data.</text>
</comment>
<dbReference type="RefSeq" id="WP_115771588.1">
    <property type="nucleotide sequence ID" value="NZ_PIOC01000003.1"/>
</dbReference>
<proteinExistence type="predicted"/>
<sequence>MENLRVKLYADGAVIEEMVDVYERGTIKGFTTNPSLMKKAGITEYETFAKQAINQIPDMPISFEVFSDDFEIMKKEAEKIASWGENVYVKIPISNSIGESSLPLIQSLSEQGISLNVTAILTIEQVRETVSVFAEGTNNIVSVFAGRIADSGIDPIPLMKEAAQVCKQKKGTELLWASSRELLNIFQAEECECDIITCTPEILNKLPNVGKSLEQISLETVQMFSKDSKELGFSII</sequence>
<dbReference type="SUPFAM" id="SSF51569">
    <property type="entry name" value="Aldolase"/>
    <property type="match status" value="1"/>
</dbReference>
<accession>A0A3D8PZ33</accession>
<dbReference type="NCBIfam" id="TIGR02134">
    <property type="entry name" value="transald_staph"/>
    <property type="match status" value="1"/>
</dbReference>
<dbReference type="Proteomes" id="UP000257143">
    <property type="component" value="Unassembled WGS sequence"/>
</dbReference>
<evidence type="ECO:0000313" key="2">
    <source>
        <dbReference type="EMBL" id="RDW21416.1"/>
    </source>
</evidence>
<keyword evidence="3" id="KW-1185">Reference proteome</keyword>
<dbReference type="Pfam" id="PF00923">
    <property type="entry name" value="TAL_FSA"/>
    <property type="match status" value="1"/>
</dbReference>
<reference evidence="3" key="1">
    <citation type="submission" date="2017-11" db="EMBL/GenBank/DDBJ databases">
        <authorList>
            <person name="Zhu W."/>
        </authorList>
    </citation>
    <scope>NUCLEOTIDE SEQUENCE [LARGE SCALE GENOMIC DNA]</scope>
    <source>
        <strain evidence="3">CAU 1183</strain>
    </source>
</reference>